<dbReference type="Proteomes" id="UP000626109">
    <property type="component" value="Unassembled WGS sequence"/>
</dbReference>
<gene>
    <name evidence="1" type="ORF">PGLA1383_LOCUS40010</name>
    <name evidence="2" type="ORF">PGLA2088_LOCUS19584</name>
</gene>
<dbReference type="Proteomes" id="UP000654075">
    <property type="component" value="Unassembled WGS sequence"/>
</dbReference>
<dbReference type="EMBL" id="CAJNNV010028002">
    <property type="protein sequence ID" value="CAE8622573.1"/>
    <property type="molecule type" value="Genomic_DNA"/>
</dbReference>
<comment type="caution">
    <text evidence="1">The sequence shown here is derived from an EMBL/GenBank/DDBJ whole genome shotgun (WGS) entry which is preliminary data.</text>
</comment>
<evidence type="ECO:0000313" key="3">
    <source>
        <dbReference type="Proteomes" id="UP000654075"/>
    </source>
</evidence>
<keyword evidence="3" id="KW-1185">Reference proteome</keyword>
<organism evidence="1 3">
    <name type="scientific">Polarella glacialis</name>
    <name type="common">Dinoflagellate</name>
    <dbReference type="NCBI Taxonomy" id="89957"/>
    <lineage>
        <taxon>Eukaryota</taxon>
        <taxon>Sar</taxon>
        <taxon>Alveolata</taxon>
        <taxon>Dinophyceae</taxon>
        <taxon>Suessiales</taxon>
        <taxon>Suessiaceae</taxon>
        <taxon>Polarella</taxon>
    </lineage>
</organism>
<evidence type="ECO:0000313" key="1">
    <source>
        <dbReference type="EMBL" id="CAE8622573.1"/>
    </source>
</evidence>
<protein>
    <submittedName>
        <fullName evidence="1">Uncharacterized protein</fullName>
    </submittedName>
</protein>
<name>A0A813GIT1_POLGL</name>
<reference evidence="1" key="1">
    <citation type="submission" date="2021-02" db="EMBL/GenBank/DDBJ databases">
        <authorList>
            <person name="Dougan E. K."/>
            <person name="Rhodes N."/>
            <person name="Thang M."/>
            <person name="Chan C."/>
        </authorList>
    </citation>
    <scope>NUCLEOTIDE SEQUENCE</scope>
</reference>
<dbReference type="AlphaFoldDB" id="A0A813GIT1"/>
<dbReference type="EMBL" id="CAJNNW010025153">
    <property type="protein sequence ID" value="CAE8675869.1"/>
    <property type="molecule type" value="Genomic_DNA"/>
</dbReference>
<accession>A0A813GIT1</accession>
<evidence type="ECO:0000313" key="2">
    <source>
        <dbReference type="EMBL" id="CAE8675869.1"/>
    </source>
</evidence>
<proteinExistence type="predicted"/>
<sequence length="102" mass="11144">MCRLGEVAQVDKIRSHTLRSLLGLLQNRRLPMCPSCLALLSRLRGSYLLGQACWTSSTLRGHVAQAGLMGHGQLAPCPRRSLQALPKLAQFTPQNPTNLLQG</sequence>